<dbReference type="InterPro" id="IPR036059">
    <property type="entry name" value="TldD/PmbA_sf"/>
</dbReference>
<dbReference type="OrthoDB" id="9803213at2"/>
<dbReference type="PATRIC" id="fig|742823.3.peg.447"/>
<dbReference type="Pfam" id="PF01523">
    <property type="entry name" value="PmbA_TldD_1st"/>
    <property type="match status" value="1"/>
</dbReference>
<dbReference type="RefSeq" id="WP_005433721.1">
    <property type="nucleotide sequence ID" value="NZ_JH815514.1"/>
</dbReference>
<evidence type="ECO:0000313" key="8">
    <source>
        <dbReference type="EMBL" id="EKB31873.1"/>
    </source>
</evidence>
<evidence type="ECO:0000256" key="1">
    <source>
        <dbReference type="ARBA" id="ARBA00005836"/>
    </source>
</evidence>
<dbReference type="InterPro" id="IPR045569">
    <property type="entry name" value="Metalloprtase-TldD/E_C"/>
</dbReference>
<evidence type="ECO:0000256" key="2">
    <source>
        <dbReference type="ARBA" id="ARBA00022670"/>
    </source>
</evidence>
<dbReference type="Gene3D" id="3.30.2290.10">
    <property type="entry name" value="PmbA/TldD superfamily"/>
    <property type="match status" value="1"/>
</dbReference>
<proteinExistence type="inferred from homology"/>
<dbReference type="InterPro" id="IPR051463">
    <property type="entry name" value="Peptidase_U62_metallo"/>
</dbReference>
<accession>K1JZ65</accession>
<dbReference type="InterPro" id="IPR025502">
    <property type="entry name" value="TldD"/>
</dbReference>
<dbReference type="PIRSF" id="PIRSF004919">
    <property type="entry name" value="TldD"/>
    <property type="match status" value="1"/>
</dbReference>
<dbReference type="InterPro" id="IPR045570">
    <property type="entry name" value="Metalloprtase-TldD/E_cen_dom"/>
</dbReference>
<evidence type="ECO:0000259" key="5">
    <source>
        <dbReference type="Pfam" id="PF01523"/>
    </source>
</evidence>
<dbReference type="GO" id="GO:0008237">
    <property type="term" value="F:metallopeptidase activity"/>
    <property type="evidence" value="ECO:0007669"/>
    <property type="project" value="UniProtKB-KW"/>
</dbReference>
<keyword evidence="4" id="KW-0482">Metalloprotease</keyword>
<dbReference type="PANTHER" id="PTHR30624">
    <property type="entry name" value="UNCHARACTERIZED PROTEIN TLDD AND PMBA"/>
    <property type="match status" value="1"/>
</dbReference>
<dbReference type="PANTHER" id="PTHR30624:SF4">
    <property type="entry name" value="METALLOPROTEASE TLDD"/>
    <property type="match status" value="1"/>
</dbReference>
<organism evidence="8 9">
    <name type="scientific">Sutterella wadsworthensis 2_1_59BFAA</name>
    <dbReference type="NCBI Taxonomy" id="742823"/>
    <lineage>
        <taxon>Bacteria</taxon>
        <taxon>Pseudomonadati</taxon>
        <taxon>Pseudomonadota</taxon>
        <taxon>Betaproteobacteria</taxon>
        <taxon>Burkholderiales</taxon>
        <taxon>Sutterellaceae</taxon>
        <taxon>Sutterella</taxon>
    </lineage>
</organism>
<dbReference type="NCBIfam" id="NF008006">
    <property type="entry name" value="PRK10735.1"/>
    <property type="match status" value="1"/>
</dbReference>
<feature type="domain" description="Metalloprotease TldD/E C-terminal" evidence="6">
    <location>
        <begin position="254"/>
        <end position="487"/>
    </location>
</feature>
<feature type="domain" description="Metalloprotease TldD/E N-terminal" evidence="5">
    <location>
        <begin position="44"/>
        <end position="107"/>
    </location>
</feature>
<dbReference type="Proteomes" id="UP000005835">
    <property type="component" value="Unassembled WGS sequence"/>
</dbReference>
<dbReference type="AlphaFoldDB" id="K1JZ65"/>
<dbReference type="InterPro" id="IPR002510">
    <property type="entry name" value="Metalloprtase-TldD/E_N"/>
</dbReference>
<sequence length="493" mass="51344">MTTFTSSLERLSAAQALFYSGTGLDDGALLKVLGRMTPAGADWADIYLQQTVSRSWILDEGAVKTGGFSIDRGAGLRTVCGETSTLAYTDVLTPVSLLDAAGTVVASAAYSPEGAPGVVIPACLTPGSYRPCCGTEDASSNMHTPQALELIREADALAREADPRVTDVVVTLQCETDATLLCRLDGLLSGDIRPMVYLSISVIASENGRRERASAGGGARAGLEFFTRERIRKWARDAVSEAIHNLGAAPAPAGIMPVVLGPGWPGILLHEAVGHGLEGDFIRKGTSAFTGRIGMRVASPGVTVVDDGTIGLARGSICADDEGTPAARTTLIEDGILTGYMHDLTSARVLGTAPTGNGRRESFATLPLPRMTNTFMTPGDCDPADIVKSVKRGIYASNFSGGQVDITNGKFVFAMSRAWMIEDGRLTHPVRGAMLSGSGPEALKHIPLIGNDLALDEGTGQCGKDGQQVPVGVGMPTIRIDALTVGGTAENAV</sequence>
<name>K1JZ65_9BURK</name>
<feature type="domain" description="Metalloprotease TldD/E central" evidence="7">
    <location>
        <begin position="140"/>
        <end position="246"/>
    </location>
</feature>
<evidence type="ECO:0008006" key="10">
    <source>
        <dbReference type="Google" id="ProtNLM"/>
    </source>
</evidence>
<keyword evidence="3" id="KW-0378">Hydrolase</keyword>
<dbReference type="GO" id="GO:0005829">
    <property type="term" value="C:cytosol"/>
    <property type="evidence" value="ECO:0007669"/>
    <property type="project" value="TreeGrafter"/>
</dbReference>
<dbReference type="STRING" id="742823.HMPREF9465_00450"/>
<evidence type="ECO:0000259" key="6">
    <source>
        <dbReference type="Pfam" id="PF19289"/>
    </source>
</evidence>
<keyword evidence="2" id="KW-0645">Protease</keyword>
<comment type="caution">
    <text evidence="8">The sequence shown here is derived from an EMBL/GenBank/DDBJ whole genome shotgun (WGS) entry which is preliminary data.</text>
</comment>
<comment type="similarity">
    <text evidence="1">Belongs to the peptidase U62 family.</text>
</comment>
<evidence type="ECO:0000313" key="9">
    <source>
        <dbReference type="Proteomes" id="UP000005835"/>
    </source>
</evidence>
<dbReference type="GO" id="GO:0006508">
    <property type="term" value="P:proteolysis"/>
    <property type="evidence" value="ECO:0007669"/>
    <property type="project" value="UniProtKB-KW"/>
</dbReference>
<dbReference type="SUPFAM" id="SSF111283">
    <property type="entry name" value="Putative modulator of DNA gyrase, PmbA/TldD"/>
    <property type="match status" value="1"/>
</dbReference>
<reference evidence="8 9" key="1">
    <citation type="submission" date="2012-05" db="EMBL/GenBank/DDBJ databases">
        <title>The Genome Sequence of Sutterella wadsworthensis 2_1_59BFAA.</title>
        <authorList>
            <consortium name="The Broad Institute Genome Sequencing Platform"/>
            <person name="Earl A."/>
            <person name="Ward D."/>
            <person name="Feldgarden M."/>
            <person name="Gevers D."/>
            <person name="Daigneault M."/>
            <person name="Strauss J."/>
            <person name="Allen-Vercoe E."/>
            <person name="Walker B."/>
            <person name="Young S.K."/>
            <person name="Zeng Q."/>
            <person name="Gargeya S."/>
            <person name="Fitzgerald M."/>
            <person name="Haas B."/>
            <person name="Abouelleil A."/>
            <person name="Alvarado L."/>
            <person name="Arachchi H.M."/>
            <person name="Berlin A.M."/>
            <person name="Chapman S.B."/>
            <person name="Goldberg J."/>
            <person name="Griggs A."/>
            <person name="Gujja S."/>
            <person name="Hansen M."/>
            <person name="Howarth C."/>
            <person name="Imamovic A."/>
            <person name="Larimer J."/>
            <person name="McCowen C."/>
            <person name="Montmayeur A."/>
            <person name="Murphy C."/>
            <person name="Neiman D."/>
            <person name="Pearson M."/>
            <person name="Priest M."/>
            <person name="Roberts A."/>
            <person name="Saif S."/>
            <person name="Shea T."/>
            <person name="Sisk P."/>
            <person name="Sykes S."/>
            <person name="Wortman J."/>
            <person name="Nusbaum C."/>
            <person name="Birren B."/>
        </authorList>
    </citation>
    <scope>NUCLEOTIDE SEQUENCE [LARGE SCALE GENOMIC DNA]</scope>
    <source>
        <strain evidence="8 9">2_1_59BFAA</strain>
    </source>
</reference>
<evidence type="ECO:0000259" key="7">
    <source>
        <dbReference type="Pfam" id="PF19290"/>
    </source>
</evidence>
<dbReference type="EMBL" id="ADMG01000016">
    <property type="protein sequence ID" value="EKB31873.1"/>
    <property type="molecule type" value="Genomic_DNA"/>
</dbReference>
<evidence type="ECO:0000256" key="3">
    <source>
        <dbReference type="ARBA" id="ARBA00022801"/>
    </source>
</evidence>
<protein>
    <recommendedName>
        <fullName evidence="10">TldD/PmbA family protein</fullName>
    </recommendedName>
</protein>
<keyword evidence="9" id="KW-1185">Reference proteome</keyword>
<dbReference type="HOGENOM" id="CLU_026425_1_0_4"/>
<dbReference type="Pfam" id="PF19289">
    <property type="entry name" value="PmbA_TldD_3rd"/>
    <property type="match status" value="1"/>
</dbReference>
<dbReference type="InterPro" id="IPR035068">
    <property type="entry name" value="TldD/PmbA_N"/>
</dbReference>
<gene>
    <name evidence="8" type="ORF">HMPREF9465_00450</name>
</gene>
<evidence type="ECO:0000256" key="4">
    <source>
        <dbReference type="ARBA" id="ARBA00023049"/>
    </source>
</evidence>
<dbReference type="eggNOG" id="COG0312">
    <property type="taxonomic scope" value="Bacteria"/>
</dbReference>
<dbReference type="Pfam" id="PF19290">
    <property type="entry name" value="PmbA_TldD_2nd"/>
    <property type="match status" value="1"/>
</dbReference>